<dbReference type="GO" id="GO:0005524">
    <property type="term" value="F:ATP binding"/>
    <property type="evidence" value="ECO:0007669"/>
    <property type="project" value="UniProtKB-KW"/>
</dbReference>
<keyword evidence="1" id="KW-0233">DNA recombination</keyword>
<dbReference type="InterPro" id="IPR010285">
    <property type="entry name" value="DNA_helicase_pif1-like_DEAD"/>
</dbReference>
<evidence type="ECO:0000313" key="4">
    <source>
        <dbReference type="Proteomes" id="UP000499080"/>
    </source>
</evidence>
<dbReference type="EC" id="5.6.2.3" evidence="1"/>
<dbReference type="InterPro" id="IPR027417">
    <property type="entry name" value="P-loop_NTPase"/>
</dbReference>
<dbReference type="GO" id="GO:0006310">
    <property type="term" value="P:DNA recombination"/>
    <property type="evidence" value="ECO:0007669"/>
    <property type="project" value="UniProtKB-KW"/>
</dbReference>
<keyword evidence="1" id="KW-0347">Helicase</keyword>
<dbReference type="Proteomes" id="UP000499080">
    <property type="component" value="Unassembled WGS sequence"/>
</dbReference>
<keyword evidence="1" id="KW-0227">DNA damage</keyword>
<dbReference type="AlphaFoldDB" id="A0A4Y2Q9U9"/>
<keyword evidence="1" id="KW-0378">Hydrolase</keyword>
<keyword evidence="1" id="KW-0067">ATP-binding</keyword>
<dbReference type="PANTHER" id="PTHR10492:SF57">
    <property type="entry name" value="ATP-DEPENDENT DNA HELICASE"/>
    <property type="match status" value="1"/>
</dbReference>
<comment type="catalytic activity">
    <reaction evidence="1">
        <text>ATP + H2O = ADP + phosphate + H(+)</text>
        <dbReference type="Rhea" id="RHEA:13065"/>
        <dbReference type="ChEBI" id="CHEBI:15377"/>
        <dbReference type="ChEBI" id="CHEBI:15378"/>
        <dbReference type="ChEBI" id="CHEBI:30616"/>
        <dbReference type="ChEBI" id="CHEBI:43474"/>
        <dbReference type="ChEBI" id="CHEBI:456216"/>
        <dbReference type="EC" id="5.6.2.3"/>
    </reaction>
</comment>
<proteinExistence type="inferred from homology"/>
<evidence type="ECO:0000259" key="2">
    <source>
        <dbReference type="Pfam" id="PF05970"/>
    </source>
</evidence>
<dbReference type="Pfam" id="PF05970">
    <property type="entry name" value="PIF1"/>
    <property type="match status" value="1"/>
</dbReference>
<evidence type="ECO:0000256" key="1">
    <source>
        <dbReference type="RuleBase" id="RU363044"/>
    </source>
</evidence>
<feature type="domain" description="DNA helicase Pif1-like DEAD-box helicase" evidence="2">
    <location>
        <begin position="75"/>
        <end position="167"/>
    </location>
</feature>
<dbReference type="GO" id="GO:0016887">
    <property type="term" value="F:ATP hydrolysis activity"/>
    <property type="evidence" value="ECO:0007669"/>
    <property type="project" value="RHEA"/>
</dbReference>
<gene>
    <name evidence="3" type="ORF">AVEN_34898_1</name>
</gene>
<name>A0A4Y2Q9U9_ARAVE</name>
<reference evidence="3 4" key="1">
    <citation type="journal article" date="2019" name="Sci. Rep.">
        <title>Orb-weaving spider Araneus ventricosus genome elucidates the spidroin gene catalogue.</title>
        <authorList>
            <person name="Kono N."/>
            <person name="Nakamura H."/>
            <person name="Ohtoshi R."/>
            <person name="Moran D.A.P."/>
            <person name="Shinohara A."/>
            <person name="Yoshida Y."/>
            <person name="Fujiwara M."/>
            <person name="Mori M."/>
            <person name="Tomita M."/>
            <person name="Arakawa K."/>
        </authorList>
    </citation>
    <scope>NUCLEOTIDE SEQUENCE [LARGE SCALE GENOMIC DNA]</scope>
</reference>
<keyword evidence="4" id="KW-1185">Reference proteome</keyword>
<accession>A0A4Y2Q9U9</accession>
<comment type="similarity">
    <text evidence="1">Belongs to the helicase family.</text>
</comment>
<dbReference type="GO" id="GO:0043139">
    <property type="term" value="F:5'-3' DNA helicase activity"/>
    <property type="evidence" value="ECO:0007669"/>
    <property type="project" value="UniProtKB-EC"/>
</dbReference>
<keyword evidence="1" id="KW-0547">Nucleotide-binding</keyword>
<comment type="cofactor">
    <cofactor evidence="1">
        <name>Mg(2+)</name>
        <dbReference type="ChEBI" id="CHEBI:18420"/>
    </cofactor>
</comment>
<dbReference type="GO" id="GO:0006281">
    <property type="term" value="P:DNA repair"/>
    <property type="evidence" value="ECO:0007669"/>
    <property type="project" value="UniProtKB-KW"/>
</dbReference>
<sequence>MLCFTYSIECQKRGLPHVHILLSVKDKMRLNQIDSIIIAEIPDPSSNKESLDIIVKSMIQGTCSPNETIEYNYFIYNEAFAKIESSEGGLFFLDAPGGTGKSFLLNLLLAQIQKDNKVAIAVPSSGIAATLLDDGRTAYSVLLLPLNLAHEETPICNITKNNERCRNVTAL</sequence>
<comment type="caution">
    <text evidence="3">The sequence shown here is derived from an EMBL/GenBank/DDBJ whole genome shotgun (WGS) entry which is preliminary data.</text>
</comment>
<dbReference type="OrthoDB" id="10032644at2759"/>
<organism evidence="3 4">
    <name type="scientific">Araneus ventricosus</name>
    <name type="common">Orbweaver spider</name>
    <name type="synonym">Epeira ventricosa</name>
    <dbReference type="NCBI Taxonomy" id="182803"/>
    <lineage>
        <taxon>Eukaryota</taxon>
        <taxon>Metazoa</taxon>
        <taxon>Ecdysozoa</taxon>
        <taxon>Arthropoda</taxon>
        <taxon>Chelicerata</taxon>
        <taxon>Arachnida</taxon>
        <taxon>Araneae</taxon>
        <taxon>Araneomorphae</taxon>
        <taxon>Entelegynae</taxon>
        <taxon>Araneoidea</taxon>
        <taxon>Araneidae</taxon>
        <taxon>Araneus</taxon>
    </lineage>
</organism>
<protein>
    <recommendedName>
        <fullName evidence="1">ATP-dependent DNA helicase</fullName>
        <ecNumber evidence="1">5.6.2.3</ecNumber>
    </recommendedName>
</protein>
<dbReference type="EMBL" id="BGPR01013295">
    <property type="protein sequence ID" value="GBN60012.1"/>
    <property type="molecule type" value="Genomic_DNA"/>
</dbReference>
<evidence type="ECO:0000313" key="3">
    <source>
        <dbReference type="EMBL" id="GBN60012.1"/>
    </source>
</evidence>
<dbReference type="Gene3D" id="3.40.50.300">
    <property type="entry name" value="P-loop containing nucleotide triphosphate hydrolases"/>
    <property type="match status" value="1"/>
</dbReference>
<dbReference type="GO" id="GO:0000723">
    <property type="term" value="P:telomere maintenance"/>
    <property type="evidence" value="ECO:0007669"/>
    <property type="project" value="InterPro"/>
</dbReference>
<dbReference type="SUPFAM" id="SSF52540">
    <property type="entry name" value="P-loop containing nucleoside triphosphate hydrolases"/>
    <property type="match status" value="1"/>
</dbReference>
<dbReference type="PANTHER" id="PTHR10492">
    <property type="match status" value="1"/>
</dbReference>
<keyword evidence="1" id="KW-0234">DNA repair</keyword>